<comment type="caution">
    <text evidence="1">The sequence shown here is derived from an EMBL/GenBank/DDBJ whole genome shotgun (WGS) entry which is preliminary data.</text>
</comment>
<reference evidence="2" key="1">
    <citation type="journal article" date="2019" name="Int. J. Syst. Evol. Microbiol.">
        <title>The Global Catalogue of Microorganisms (GCM) 10K type strain sequencing project: providing services to taxonomists for standard genome sequencing and annotation.</title>
        <authorList>
            <consortium name="The Broad Institute Genomics Platform"/>
            <consortium name="The Broad Institute Genome Sequencing Center for Infectious Disease"/>
            <person name="Wu L."/>
            <person name="Ma J."/>
        </authorList>
    </citation>
    <scope>NUCLEOTIDE SEQUENCE [LARGE SCALE GENOMIC DNA]</scope>
    <source>
        <strain evidence="2">KCTC 42424</strain>
    </source>
</reference>
<sequence length="70" mass="7922">MAGGEFCQAGKDLGWFIKRATLFFFRRPEGPSMALPGDRNILLLLSKNNMALYAATLFIDMAACRRFWFG</sequence>
<dbReference type="Proteomes" id="UP001595722">
    <property type="component" value="Unassembled WGS sequence"/>
</dbReference>
<proteinExistence type="predicted"/>
<gene>
    <name evidence="1" type="ORF">ACFOMG_17110</name>
</gene>
<name>A0ABV7VWB7_9GAMM</name>
<dbReference type="EMBL" id="JBHRYB010000025">
    <property type="protein sequence ID" value="MFC3681824.1"/>
    <property type="molecule type" value="Genomic_DNA"/>
</dbReference>
<evidence type="ECO:0000313" key="1">
    <source>
        <dbReference type="EMBL" id="MFC3681824.1"/>
    </source>
</evidence>
<organism evidence="1 2">
    <name type="scientific">Bacterioplanoides pacificum</name>
    <dbReference type="NCBI Taxonomy" id="1171596"/>
    <lineage>
        <taxon>Bacteria</taxon>
        <taxon>Pseudomonadati</taxon>
        <taxon>Pseudomonadota</taxon>
        <taxon>Gammaproteobacteria</taxon>
        <taxon>Oceanospirillales</taxon>
        <taxon>Oceanospirillaceae</taxon>
        <taxon>Bacterioplanoides</taxon>
    </lineage>
</organism>
<protein>
    <submittedName>
        <fullName evidence="1">Uncharacterized protein</fullName>
    </submittedName>
</protein>
<keyword evidence="2" id="KW-1185">Reference proteome</keyword>
<evidence type="ECO:0000313" key="2">
    <source>
        <dbReference type="Proteomes" id="UP001595722"/>
    </source>
</evidence>
<accession>A0ABV7VWB7</accession>
<dbReference type="RefSeq" id="WP_376868450.1">
    <property type="nucleotide sequence ID" value="NZ_JBHRYB010000025.1"/>
</dbReference>